<sequence length="116" mass="13139">ETNLFGAFFTVVETQLLLPLRLLPSGVILTRPGVITLAEAKGLLNPNDFNNLKIQISENRKHYNFKDYWNDVINECKIKRDISECKVEKEHSSNLDEDLIVQSSSAIDENSTAMQS</sequence>
<protein>
    <submittedName>
        <fullName evidence="1">11037_t:CDS:1</fullName>
    </submittedName>
</protein>
<proteinExistence type="predicted"/>
<evidence type="ECO:0000313" key="1">
    <source>
        <dbReference type="EMBL" id="CAG8732586.1"/>
    </source>
</evidence>
<name>A0ACA9Q393_9GLOM</name>
<feature type="non-terminal residue" evidence="1">
    <location>
        <position position="116"/>
    </location>
</feature>
<dbReference type="Proteomes" id="UP000789702">
    <property type="component" value="Unassembled WGS sequence"/>
</dbReference>
<evidence type="ECO:0000313" key="2">
    <source>
        <dbReference type="Proteomes" id="UP000789702"/>
    </source>
</evidence>
<dbReference type="EMBL" id="CAJVPU010037471">
    <property type="protein sequence ID" value="CAG8732586.1"/>
    <property type="molecule type" value="Genomic_DNA"/>
</dbReference>
<comment type="caution">
    <text evidence="1">The sequence shown here is derived from an EMBL/GenBank/DDBJ whole genome shotgun (WGS) entry which is preliminary data.</text>
</comment>
<accession>A0ACA9Q393</accession>
<gene>
    <name evidence="1" type="ORF">DHETER_LOCUS13536</name>
</gene>
<feature type="non-terminal residue" evidence="1">
    <location>
        <position position="1"/>
    </location>
</feature>
<organism evidence="1 2">
    <name type="scientific">Dentiscutata heterogama</name>
    <dbReference type="NCBI Taxonomy" id="1316150"/>
    <lineage>
        <taxon>Eukaryota</taxon>
        <taxon>Fungi</taxon>
        <taxon>Fungi incertae sedis</taxon>
        <taxon>Mucoromycota</taxon>
        <taxon>Glomeromycotina</taxon>
        <taxon>Glomeromycetes</taxon>
        <taxon>Diversisporales</taxon>
        <taxon>Gigasporaceae</taxon>
        <taxon>Dentiscutata</taxon>
    </lineage>
</organism>
<keyword evidence="2" id="KW-1185">Reference proteome</keyword>
<reference evidence="1" key="1">
    <citation type="submission" date="2021-06" db="EMBL/GenBank/DDBJ databases">
        <authorList>
            <person name="Kallberg Y."/>
            <person name="Tangrot J."/>
            <person name="Rosling A."/>
        </authorList>
    </citation>
    <scope>NUCLEOTIDE SEQUENCE</scope>
    <source>
        <strain evidence="1">IL203A</strain>
    </source>
</reference>